<dbReference type="GO" id="GO:0000435">
    <property type="term" value="P:positive regulation of transcription from RNA polymerase II promoter by galactose"/>
    <property type="evidence" value="ECO:0007669"/>
    <property type="project" value="TreeGrafter"/>
</dbReference>
<dbReference type="EMBL" id="PJEX01000963">
    <property type="protein sequence ID" value="TKW48490.1"/>
    <property type="molecule type" value="Genomic_DNA"/>
</dbReference>
<reference evidence="7 8" key="1">
    <citation type="journal article" date="2019" name="PLoS ONE">
        <title>Comparative genome analysis indicates high evolutionary potential of pathogenicity genes in Colletotrichum tanaceti.</title>
        <authorList>
            <person name="Lelwala R.V."/>
            <person name="Korhonen P.K."/>
            <person name="Young N.D."/>
            <person name="Scott J.B."/>
            <person name="Ades P.A."/>
            <person name="Gasser R.B."/>
            <person name="Taylor P.W.J."/>
        </authorList>
    </citation>
    <scope>NUCLEOTIDE SEQUENCE [LARGE SCALE GENOMIC DNA]</scope>
    <source>
        <strain evidence="7">BRIP57314</strain>
    </source>
</reference>
<dbReference type="GO" id="GO:0000981">
    <property type="term" value="F:DNA-binding transcription factor activity, RNA polymerase II-specific"/>
    <property type="evidence" value="ECO:0007669"/>
    <property type="project" value="TreeGrafter"/>
</dbReference>
<feature type="compositionally biased region" description="Polar residues" evidence="5">
    <location>
        <begin position="668"/>
        <end position="679"/>
    </location>
</feature>
<keyword evidence="8" id="KW-1185">Reference proteome</keyword>
<feature type="region of interest" description="Disordered" evidence="5">
    <location>
        <begin position="19"/>
        <end position="89"/>
    </location>
</feature>
<dbReference type="InterPro" id="IPR051127">
    <property type="entry name" value="Fungal_SecMet_Regulators"/>
</dbReference>
<dbReference type="SMART" id="SM00906">
    <property type="entry name" value="Fungal_trans"/>
    <property type="match status" value="1"/>
</dbReference>
<evidence type="ECO:0000256" key="3">
    <source>
        <dbReference type="ARBA" id="ARBA00023163"/>
    </source>
</evidence>
<protein>
    <submittedName>
        <fullName evidence="7">Positive regulator of purine utilization</fullName>
    </submittedName>
</protein>
<comment type="caution">
    <text evidence="7">The sequence shown here is derived from an EMBL/GenBank/DDBJ whole genome shotgun (WGS) entry which is preliminary data.</text>
</comment>
<dbReference type="CDD" id="cd12148">
    <property type="entry name" value="fungal_TF_MHR"/>
    <property type="match status" value="1"/>
</dbReference>
<evidence type="ECO:0000256" key="1">
    <source>
        <dbReference type="ARBA" id="ARBA00023015"/>
    </source>
</evidence>
<accession>A0A4U6WZG4</accession>
<name>A0A4U6WZG4_9PEZI</name>
<evidence type="ECO:0000259" key="6">
    <source>
        <dbReference type="SMART" id="SM00906"/>
    </source>
</evidence>
<feature type="region of interest" description="Disordered" evidence="5">
    <location>
        <begin position="123"/>
        <end position="144"/>
    </location>
</feature>
<dbReference type="Proteomes" id="UP000310108">
    <property type="component" value="Unassembled WGS sequence"/>
</dbReference>
<evidence type="ECO:0000256" key="2">
    <source>
        <dbReference type="ARBA" id="ARBA00023125"/>
    </source>
</evidence>
<dbReference type="GO" id="GO:0008270">
    <property type="term" value="F:zinc ion binding"/>
    <property type="evidence" value="ECO:0007669"/>
    <property type="project" value="InterPro"/>
</dbReference>
<dbReference type="OrthoDB" id="424974at2759"/>
<dbReference type="PANTHER" id="PTHR47424:SF3">
    <property type="entry name" value="REGULATORY PROTEIN GAL4"/>
    <property type="match status" value="1"/>
</dbReference>
<dbReference type="InterPro" id="IPR007219">
    <property type="entry name" value="XnlR_reg_dom"/>
</dbReference>
<dbReference type="GO" id="GO:0000978">
    <property type="term" value="F:RNA polymerase II cis-regulatory region sequence-specific DNA binding"/>
    <property type="evidence" value="ECO:0007669"/>
    <property type="project" value="TreeGrafter"/>
</dbReference>
<keyword evidence="3" id="KW-0804">Transcription</keyword>
<evidence type="ECO:0000313" key="8">
    <source>
        <dbReference type="Proteomes" id="UP000310108"/>
    </source>
</evidence>
<proteinExistence type="predicted"/>
<feature type="domain" description="Xylanolytic transcriptional activator regulatory" evidence="6">
    <location>
        <begin position="298"/>
        <end position="374"/>
    </location>
</feature>
<dbReference type="GO" id="GO:0005634">
    <property type="term" value="C:nucleus"/>
    <property type="evidence" value="ECO:0007669"/>
    <property type="project" value="TreeGrafter"/>
</dbReference>
<evidence type="ECO:0000256" key="5">
    <source>
        <dbReference type="SAM" id="MobiDB-lite"/>
    </source>
</evidence>
<evidence type="ECO:0000256" key="4">
    <source>
        <dbReference type="ARBA" id="ARBA00023242"/>
    </source>
</evidence>
<keyword evidence="4" id="KW-0539">Nucleus</keyword>
<dbReference type="GO" id="GO:0006351">
    <property type="term" value="P:DNA-templated transcription"/>
    <property type="evidence" value="ECO:0007669"/>
    <property type="project" value="InterPro"/>
</dbReference>
<dbReference type="AlphaFoldDB" id="A0A4U6WZG4"/>
<gene>
    <name evidence="7" type="primary">uaY</name>
    <name evidence="7" type="ORF">CTA1_10132</name>
</gene>
<dbReference type="Pfam" id="PF04082">
    <property type="entry name" value="Fungal_trans"/>
    <property type="match status" value="1"/>
</dbReference>
<organism evidence="7 8">
    <name type="scientific">Colletotrichum tanaceti</name>
    <dbReference type="NCBI Taxonomy" id="1306861"/>
    <lineage>
        <taxon>Eukaryota</taxon>
        <taxon>Fungi</taxon>
        <taxon>Dikarya</taxon>
        <taxon>Ascomycota</taxon>
        <taxon>Pezizomycotina</taxon>
        <taxon>Sordariomycetes</taxon>
        <taxon>Hypocreomycetidae</taxon>
        <taxon>Glomerellales</taxon>
        <taxon>Glomerellaceae</taxon>
        <taxon>Colletotrichum</taxon>
        <taxon>Colletotrichum destructivum species complex</taxon>
    </lineage>
</organism>
<keyword evidence="2" id="KW-0238">DNA-binding</keyword>
<feature type="region of interest" description="Disordered" evidence="5">
    <location>
        <begin position="656"/>
        <end position="708"/>
    </location>
</feature>
<dbReference type="STRING" id="1306861.A0A4U6WZG4"/>
<evidence type="ECO:0000313" key="7">
    <source>
        <dbReference type="EMBL" id="TKW48490.1"/>
    </source>
</evidence>
<sequence length="1104" mass="120537">MFDASKTFRSISELQRRLERLENEGSPAPQAAVQSRSHSTAWGLDGSESIRDPDPPPPPVRTGVVSGVDPRDNHTGPMTIRRQAEDAPRNMLLSQLNGSQSRTDDETIYGLSSNISFLRQVTQVADPRKSASKSPDEPDDDDAEERAVTVLGFSATRPRTPDPSPEPLMLPERWLADSLIRSFMEFVHPVFPILHRPSFASSYEALWQPAARPRRHRDPRREFKDVLFNATLSIVLALGSQRTDRVSVAEQARLADKFYTQSVRLVSVDTLDHSSLQAVQLLLLRGVYLHYTQYADRCWNTVGEALRVAQGLGLHAQSDKAGAAAEENQLKREMRRRVWHCCLTLDRLTATTFGRPVLISCHYPVPTPATVDDEHLAETTEAEGVQPPDRPSYLVFFVRSLELFDVLNEILAKFYSDGDYASDRRAEYLNHVLQLSSRLDDLGASLPDYLREDADLSGFDEELRGCLQMQANIIKSRVLWIRLLLLRPLLLAEARKGNHRSRTRAAVGVPGPSSNNLGEGLGHAANTLCVATAHGVLRELCEKLGSARQNSPWHVLLCKLLTKTKTKTTTRTRLLVPWFIMPIHANACGCVVTFAAASTLIVATLCPDLGVDFDTEPTRTSWDRALRIFEFHKRHVSSAARGIEALQKFRESVAAVSRQEAPSGPAGVTTQDSISSEQNTSKEEEYEEEYEEEEEEEEERHEHETDDRLKEANHVAHPEQGGDLLMPFGSLQQLPGVVAADLAVVVDAADGLLDLLGPAVPPGGAGLNGLVGVVDGEQDAVGADLVDDVAERRRGEVARGRDPDVAAEVVVDGLLAHAAAAPVAVALGLGDGLLDVLEPVVDAPKVKGELLAQVADDDLEAREAVEDAVGDEAHEVQADAVGEGQRRADEVLALGVELVQDDVGGPRRVDVDGHVEVADDAPEGVVLGLVVELVRLAALAGVLEVAEQRAVEAELAHAARQLPARLRRVVHRQAGEGAEPVAVVLDLPVRPVVDLGGAPLRLHRIRDALDARHRERDDGVADAVRVREPDALVVDVADLAHVALAVARVDVEGGLALALGLLAGHLVGLLESDLSEHLDGFVWVEFFLSYMMMYQKSWAQGRIE</sequence>
<keyword evidence="1" id="KW-0805">Transcription regulation</keyword>
<feature type="compositionally biased region" description="Acidic residues" evidence="5">
    <location>
        <begin position="684"/>
        <end position="699"/>
    </location>
</feature>
<dbReference type="PANTHER" id="PTHR47424">
    <property type="entry name" value="REGULATORY PROTEIN GAL4"/>
    <property type="match status" value="1"/>
</dbReference>